<sequence length="101" mass="10949">MDTFNPNQMPPMQEQSEKKSIGPLVAVIIILALIIVGGLYFLKTRSSQPVYEAPTEGVDTISESLNQQSDSDELNSIEADLNATDLDNLDQGAAVIEAELQ</sequence>
<dbReference type="EMBL" id="PCXM01000022">
    <property type="protein sequence ID" value="PIR40174.1"/>
    <property type="molecule type" value="Genomic_DNA"/>
</dbReference>
<organism evidence="2 3">
    <name type="scientific">Candidatus Zambryskibacteria bacterium CG10_big_fil_rev_8_21_14_0_10_34_34</name>
    <dbReference type="NCBI Taxonomy" id="1975114"/>
    <lineage>
        <taxon>Bacteria</taxon>
        <taxon>Candidatus Zambryskiibacteriota</taxon>
    </lineage>
</organism>
<evidence type="ECO:0000313" key="3">
    <source>
        <dbReference type="Proteomes" id="UP000230828"/>
    </source>
</evidence>
<dbReference type="Proteomes" id="UP000230828">
    <property type="component" value="Unassembled WGS sequence"/>
</dbReference>
<feature type="transmembrane region" description="Helical" evidence="1">
    <location>
        <begin position="20"/>
        <end position="42"/>
    </location>
</feature>
<protein>
    <submittedName>
        <fullName evidence="2">Uncharacterized protein</fullName>
    </submittedName>
</protein>
<keyword evidence="1" id="KW-1133">Transmembrane helix</keyword>
<keyword evidence="1" id="KW-0812">Transmembrane</keyword>
<proteinExistence type="predicted"/>
<evidence type="ECO:0000256" key="1">
    <source>
        <dbReference type="SAM" id="Phobius"/>
    </source>
</evidence>
<dbReference type="AlphaFoldDB" id="A0A2H0R2C3"/>
<accession>A0A2H0R2C3</accession>
<comment type="caution">
    <text evidence="2">The sequence shown here is derived from an EMBL/GenBank/DDBJ whole genome shotgun (WGS) entry which is preliminary data.</text>
</comment>
<reference evidence="2 3" key="1">
    <citation type="submission" date="2017-09" db="EMBL/GenBank/DDBJ databases">
        <title>Depth-based differentiation of microbial function through sediment-hosted aquifers and enrichment of novel symbionts in the deep terrestrial subsurface.</title>
        <authorList>
            <person name="Probst A.J."/>
            <person name="Ladd B."/>
            <person name="Jarett J.K."/>
            <person name="Geller-Mcgrath D.E."/>
            <person name="Sieber C.M."/>
            <person name="Emerson J.B."/>
            <person name="Anantharaman K."/>
            <person name="Thomas B.C."/>
            <person name="Malmstrom R."/>
            <person name="Stieglmeier M."/>
            <person name="Klingl A."/>
            <person name="Woyke T."/>
            <person name="Ryan C.M."/>
            <person name="Banfield J.F."/>
        </authorList>
    </citation>
    <scope>NUCLEOTIDE SEQUENCE [LARGE SCALE GENOMIC DNA]</scope>
    <source>
        <strain evidence="2">CG10_big_fil_rev_8_21_14_0_10_34_34</strain>
    </source>
</reference>
<evidence type="ECO:0000313" key="2">
    <source>
        <dbReference type="EMBL" id="PIR40174.1"/>
    </source>
</evidence>
<keyword evidence="1" id="KW-0472">Membrane</keyword>
<gene>
    <name evidence="2" type="ORF">COV33_01260</name>
</gene>
<name>A0A2H0R2C3_9BACT</name>